<protein>
    <recommendedName>
        <fullName evidence="4">NfeD-like partner-binding protein</fullName>
    </recommendedName>
</protein>
<dbReference type="OrthoDB" id="2048566at2"/>
<feature type="transmembrane region" description="Helical" evidence="1">
    <location>
        <begin position="12"/>
        <end position="33"/>
    </location>
</feature>
<comment type="caution">
    <text evidence="2">The sequence shown here is derived from an EMBL/GenBank/DDBJ whole genome shotgun (WGS) entry which is preliminary data.</text>
</comment>
<keyword evidence="3" id="KW-1185">Reference proteome</keyword>
<evidence type="ECO:0008006" key="4">
    <source>
        <dbReference type="Google" id="ProtNLM"/>
    </source>
</evidence>
<reference evidence="2 3" key="1">
    <citation type="submission" date="2019-02" db="EMBL/GenBank/DDBJ databases">
        <title>Genomic Encyclopedia of Type Strains, Phase IV (KMG-IV): sequencing the most valuable type-strain genomes for metagenomic binning, comparative biology and taxonomic classification.</title>
        <authorList>
            <person name="Goeker M."/>
        </authorList>
    </citation>
    <scope>NUCLEOTIDE SEQUENCE [LARGE SCALE GENOMIC DNA]</scope>
    <source>
        <strain evidence="2 3">DSM 29486</strain>
    </source>
</reference>
<sequence length="196" mass="20841">MDIIYTICMAAGVAVPLLELVAVQLAGAPAGALKRLQERMRRAACLIRLGDADSVVSLLPVSVQGICAGLLVFGTAGRLFAAEQPWWIALLAALILGYAGAVGVDTLTYHLKKTERTSHTAEELMAQGARVLNTIKPGNWGTVEITTPDGVTGVYTARAAGDTDRIKSGQKVRLLRFEGDAAVVDREEKENVIKSI</sequence>
<evidence type="ECO:0000256" key="1">
    <source>
        <dbReference type="SAM" id="Phobius"/>
    </source>
</evidence>
<dbReference type="Gene3D" id="2.40.50.140">
    <property type="entry name" value="Nucleic acid-binding proteins"/>
    <property type="match status" value="1"/>
</dbReference>
<dbReference type="Proteomes" id="UP000292927">
    <property type="component" value="Unassembled WGS sequence"/>
</dbReference>
<gene>
    <name evidence="2" type="ORF">EV209_2341</name>
</gene>
<keyword evidence="1" id="KW-0812">Transmembrane</keyword>
<dbReference type="AlphaFoldDB" id="A0A4Q7P4W5"/>
<name>A0A4Q7P4W5_9FIRM</name>
<evidence type="ECO:0000313" key="2">
    <source>
        <dbReference type="EMBL" id="RZS94498.1"/>
    </source>
</evidence>
<proteinExistence type="predicted"/>
<dbReference type="EMBL" id="SGXF01000004">
    <property type="protein sequence ID" value="RZS94498.1"/>
    <property type="molecule type" value="Genomic_DNA"/>
</dbReference>
<accession>A0A4Q7P4W5</accession>
<feature type="transmembrane region" description="Helical" evidence="1">
    <location>
        <begin position="86"/>
        <end position="107"/>
    </location>
</feature>
<feature type="transmembrane region" description="Helical" evidence="1">
    <location>
        <begin position="54"/>
        <end position="74"/>
    </location>
</feature>
<dbReference type="InterPro" id="IPR012340">
    <property type="entry name" value="NA-bd_OB-fold"/>
</dbReference>
<dbReference type="RefSeq" id="WP_130435606.1">
    <property type="nucleotide sequence ID" value="NZ_SGXF01000004.1"/>
</dbReference>
<keyword evidence="1" id="KW-1133">Transmembrane helix</keyword>
<evidence type="ECO:0000313" key="3">
    <source>
        <dbReference type="Proteomes" id="UP000292927"/>
    </source>
</evidence>
<keyword evidence="1" id="KW-0472">Membrane</keyword>
<organism evidence="2 3">
    <name type="scientific">Cuneatibacter caecimuris</name>
    <dbReference type="NCBI Taxonomy" id="1796618"/>
    <lineage>
        <taxon>Bacteria</taxon>
        <taxon>Bacillati</taxon>
        <taxon>Bacillota</taxon>
        <taxon>Clostridia</taxon>
        <taxon>Lachnospirales</taxon>
        <taxon>Lachnospiraceae</taxon>
        <taxon>Cuneatibacter</taxon>
    </lineage>
</organism>